<feature type="compositionally biased region" description="Pro residues" evidence="1">
    <location>
        <begin position="12"/>
        <end position="21"/>
    </location>
</feature>
<gene>
    <name evidence="2" type="ORF">OLEA9_A045670</name>
</gene>
<evidence type="ECO:0000313" key="2">
    <source>
        <dbReference type="EMBL" id="CAA3005705.1"/>
    </source>
</evidence>
<sequence>MFQKDYDLPPTTFRPPWPPDPTTNRLTSLPSTTFTQPPATNLPEFVENHAQSFELPHSISARFSCSGDTHGREPPPANSPHPDDPNHCHNSSSKPPNRSKLHISCPPALPPETQPFSSTSGGFGDTHGRGPLPGNSPCLDDHSHAFNSSCNATNRSKFSFKVPPL</sequence>
<reference evidence="2 3" key="1">
    <citation type="submission" date="2019-12" db="EMBL/GenBank/DDBJ databases">
        <authorList>
            <person name="Alioto T."/>
            <person name="Alioto T."/>
            <person name="Gomez Garrido J."/>
        </authorList>
    </citation>
    <scope>NUCLEOTIDE SEQUENCE [LARGE SCALE GENOMIC DNA]</scope>
</reference>
<dbReference type="EMBL" id="CACTIH010007249">
    <property type="protein sequence ID" value="CAA3005705.1"/>
    <property type="molecule type" value="Genomic_DNA"/>
</dbReference>
<dbReference type="AlphaFoldDB" id="A0A8S0TLR7"/>
<comment type="caution">
    <text evidence="2">The sequence shown here is derived from an EMBL/GenBank/DDBJ whole genome shotgun (WGS) entry which is preliminary data.</text>
</comment>
<feature type="region of interest" description="Disordered" evidence="1">
    <location>
        <begin position="1"/>
        <end position="43"/>
    </location>
</feature>
<feature type="compositionally biased region" description="Polar residues" evidence="1">
    <location>
        <begin position="145"/>
        <end position="157"/>
    </location>
</feature>
<organism evidence="2 3">
    <name type="scientific">Olea europaea subsp. europaea</name>
    <dbReference type="NCBI Taxonomy" id="158383"/>
    <lineage>
        <taxon>Eukaryota</taxon>
        <taxon>Viridiplantae</taxon>
        <taxon>Streptophyta</taxon>
        <taxon>Embryophyta</taxon>
        <taxon>Tracheophyta</taxon>
        <taxon>Spermatophyta</taxon>
        <taxon>Magnoliopsida</taxon>
        <taxon>eudicotyledons</taxon>
        <taxon>Gunneridae</taxon>
        <taxon>Pentapetalae</taxon>
        <taxon>asterids</taxon>
        <taxon>lamiids</taxon>
        <taxon>Lamiales</taxon>
        <taxon>Oleaceae</taxon>
        <taxon>Oleeae</taxon>
        <taxon>Olea</taxon>
    </lineage>
</organism>
<protein>
    <submittedName>
        <fullName evidence="2">Uncharacterized protein</fullName>
    </submittedName>
</protein>
<feature type="region of interest" description="Disordered" evidence="1">
    <location>
        <begin position="61"/>
        <end position="165"/>
    </location>
</feature>
<keyword evidence="3" id="KW-1185">Reference proteome</keyword>
<proteinExistence type="predicted"/>
<dbReference type="Gramene" id="OE9A045670T1">
    <property type="protein sequence ID" value="OE9A045670C1"/>
    <property type="gene ID" value="OE9A045670"/>
</dbReference>
<evidence type="ECO:0000313" key="3">
    <source>
        <dbReference type="Proteomes" id="UP000594638"/>
    </source>
</evidence>
<evidence type="ECO:0000256" key="1">
    <source>
        <dbReference type="SAM" id="MobiDB-lite"/>
    </source>
</evidence>
<dbReference type="Proteomes" id="UP000594638">
    <property type="component" value="Unassembled WGS sequence"/>
</dbReference>
<feature type="compositionally biased region" description="Polar residues" evidence="1">
    <location>
        <begin position="24"/>
        <end position="39"/>
    </location>
</feature>
<name>A0A8S0TLR7_OLEEU</name>
<accession>A0A8S0TLR7</accession>